<evidence type="ECO:0000313" key="1">
    <source>
        <dbReference type="EMBL" id="MFC3608571.1"/>
    </source>
</evidence>
<comment type="caution">
    <text evidence="1">The sequence shown here is derived from an EMBL/GenBank/DDBJ whole genome shotgun (WGS) entry which is preliminary data.</text>
</comment>
<accession>A0ABV7TAB5</accession>
<sequence length="93" mass="10159">MAGLALLALGGCASQQPSGQPEPVARTEALIHVRLVDEIDYKPGTHAFGKTQCANNVCVVELLKSHYPYCLGHEIRHVFEDSWHAGRESLESC</sequence>
<proteinExistence type="predicted"/>
<organism evidence="1 2">
    <name type="scientific">Stutzerimonas tarimensis</name>
    <dbReference type="NCBI Taxonomy" id="1507735"/>
    <lineage>
        <taxon>Bacteria</taxon>
        <taxon>Pseudomonadati</taxon>
        <taxon>Pseudomonadota</taxon>
        <taxon>Gammaproteobacteria</taxon>
        <taxon>Pseudomonadales</taxon>
        <taxon>Pseudomonadaceae</taxon>
        <taxon>Stutzerimonas</taxon>
    </lineage>
</organism>
<evidence type="ECO:0008006" key="3">
    <source>
        <dbReference type="Google" id="ProtNLM"/>
    </source>
</evidence>
<name>A0ABV7TAB5_9GAMM</name>
<dbReference type="Proteomes" id="UP001595630">
    <property type="component" value="Unassembled WGS sequence"/>
</dbReference>
<protein>
    <recommendedName>
        <fullName evidence="3">Lipoprotein</fullName>
    </recommendedName>
</protein>
<reference evidence="2" key="1">
    <citation type="journal article" date="2019" name="Int. J. Syst. Evol. Microbiol.">
        <title>The Global Catalogue of Microorganisms (GCM) 10K type strain sequencing project: providing services to taxonomists for standard genome sequencing and annotation.</title>
        <authorList>
            <consortium name="The Broad Institute Genomics Platform"/>
            <consortium name="The Broad Institute Genome Sequencing Center for Infectious Disease"/>
            <person name="Wu L."/>
            <person name="Ma J."/>
        </authorList>
    </citation>
    <scope>NUCLEOTIDE SEQUENCE [LARGE SCALE GENOMIC DNA]</scope>
    <source>
        <strain evidence="2">KCTC 42447</strain>
    </source>
</reference>
<evidence type="ECO:0000313" key="2">
    <source>
        <dbReference type="Proteomes" id="UP001595630"/>
    </source>
</evidence>
<dbReference type="RefSeq" id="WP_386365220.1">
    <property type="nucleotide sequence ID" value="NZ_JBHRXZ010000022.1"/>
</dbReference>
<keyword evidence="2" id="KW-1185">Reference proteome</keyword>
<dbReference type="EMBL" id="JBHRXZ010000022">
    <property type="protein sequence ID" value="MFC3608571.1"/>
    <property type="molecule type" value="Genomic_DNA"/>
</dbReference>
<gene>
    <name evidence="1" type="ORF">ACFOMF_12355</name>
</gene>